<dbReference type="Proteomes" id="UP000054564">
    <property type="component" value="Unassembled WGS sequence"/>
</dbReference>
<proteinExistence type="predicted"/>
<evidence type="ECO:0000313" key="2">
    <source>
        <dbReference type="Proteomes" id="UP000054564"/>
    </source>
</evidence>
<protein>
    <submittedName>
        <fullName evidence="1">Uncharacterized protein</fullName>
    </submittedName>
</protein>
<gene>
    <name evidence="1" type="ORF">PSTG_04880</name>
</gene>
<comment type="caution">
    <text evidence="1">The sequence shown here is derived from an EMBL/GenBank/DDBJ whole genome shotgun (WGS) entry which is preliminary data.</text>
</comment>
<evidence type="ECO:0000313" key="1">
    <source>
        <dbReference type="EMBL" id="KNF02062.1"/>
    </source>
</evidence>
<sequence length="132" mass="15351">MSRSTIVFRFLILEREKSVVLQILLLSDLYSGQPMTSVKAQDTQSIHRSFLLTINSQESPTTDICQLRTRIHFYLNLTKEPNRTCSIGSLYLLQTTIVSYSFYTYKEKKIINHITFHNSNSFHSISILTRID</sequence>
<reference evidence="2" key="1">
    <citation type="submission" date="2014-03" db="EMBL/GenBank/DDBJ databases">
        <title>The Genome Sequence of Puccinia striiformis f. sp. tritici PST-78.</title>
        <authorList>
            <consortium name="The Broad Institute Genome Sequencing Platform"/>
            <person name="Cuomo C."/>
            <person name="Hulbert S."/>
            <person name="Chen X."/>
            <person name="Walker B."/>
            <person name="Young S.K."/>
            <person name="Zeng Q."/>
            <person name="Gargeya S."/>
            <person name="Fitzgerald M."/>
            <person name="Haas B."/>
            <person name="Abouelleil A."/>
            <person name="Alvarado L."/>
            <person name="Arachchi H.M."/>
            <person name="Berlin A.M."/>
            <person name="Chapman S.B."/>
            <person name="Goldberg J."/>
            <person name="Griggs A."/>
            <person name="Gujja S."/>
            <person name="Hansen M."/>
            <person name="Howarth C."/>
            <person name="Imamovic A."/>
            <person name="Larimer J."/>
            <person name="McCowan C."/>
            <person name="Montmayeur A."/>
            <person name="Murphy C."/>
            <person name="Neiman D."/>
            <person name="Pearson M."/>
            <person name="Priest M."/>
            <person name="Roberts A."/>
            <person name="Saif S."/>
            <person name="Shea T."/>
            <person name="Sisk P."/>
            <person name="Sykes S."/>
            <person name="Wortman J."/>
            <person name="Nusbaum C."/>
            <person name="Birren B."/>
        </authorList>
    </citation>
    <scope>NUCLEOTIDE SEQUENCE [LARGE SCALE GENOMIC DNA]</scope>
    <source>
        <strain evidence="2">race PST-78</strain>
    </source>
</reference>
<accession>A0A0L0VS83</accession>
<keyword evidence="2" id="KW-1185">Reference proteome</keyword>
<dbReference type="EMBL" id="AJIL01000026">
    <property type="protein sequence ID" value="KNF02062.1"/>
    <property type="molecule type" value="Genomic_DNA"/>
</dbReference>
<name>A0A0L0VS83_9BASI</name>
<dbReference type="AlphaFoldDB" id="A0A0L0VS83"/>
<organism evidence="1 2">
    <name type="scientific">Puccinia striiformis f. sp. tritici PST-78</name>
    <dbReference type="NCBI Taxonomy" id="1165861"/>
    <lineage>
        <taxon>Eukaryota</taxon>
        <taxon>Fungi</taxon>
        <taxon>Dikarya</taxon>
        <taxon>Basidiomycota</taxon>
        <taxon>Pucciniomycotina</taxon>
        <taxon>Pucciniomycetes</taxon>
        <taxon>Pucciniales</taxon>
        <taxon>Pucciniaceae</taxon>
        <taxon>Puccinia</taxon>
    </lineage>
</organism>